<comment type="caution">
    <text evidence="2">The sequence shown here is derived from an EMBL/GenBank/DDBJ whole genome shotgun (WGS) entry which is preliminary data.</text>
</comment>
<keyword evidence="3" id="KW-1185">Reference proteome</keyword>
<sequence>MKHIITTEFILYVIDQQKSTDFYTKLFRINPDLNVPGMTEFKLSENCKLGLMPNKGIAKILSDKTPHPDQGNGIPRCELYFYVDNIELEFHNAMKIGAKLISPIEDRDWGDSVCYFTDLDGHIIAFAQRI</sequence>
<dbReference type="RefSeq" id="WP_078781138.1">
    <property type="nucleotide sequence ID" value="NZ_QKLU01000007.1"/>
</dbReference>
<dbReference type="Gene3D" id="3.30.720.120">
    <property type="match status" value="1"/>
</dbReference>
<dbReference type="Proteomes" id="UP000248198">
    <property type="component" value="Unassembled WGS sequence"/>
</dbReference>
<feature type="domain" description="VOC" evidence="1">
    <location>
        <begin position="1"/>
        <end position="129"/>
    </location>
</feature>
<dbReference type="AlphaFoldDB" id="A0A318UN55"/>
<dbReference type="PROSITE" id="PS51819">
    <property type="entry name" value="VOC"/>
    <property type="match status" value="1"/>
</dbReference>
<evidence type="ECO:0000259" key="1">
    <source>
        <dbReference type="PROSITE" id="PS51819"/>
    </source>
</evidence>
<dbReference type="InterPro" id="IPR025870">
    <property type="entry name" value="Glyoxalase-like_dom"/>
</dbReference>
<dbReference type="OrthoDB" id="9788468at2"/>
<dbReference type="EMBL" id="QKLU01000007">
    <property type="protein sequence ID" value="PYF71441.1"/>
    <property type="molecule type" value="Genomic_DNA"/>
</dbReference>
<dbReference type="InterPro" id="IPR029068">
    <property type="entry name" value="Glyas_Bleomycin-R_OHBP_Dase"/>
</dbReference>
<dbReference type="SUPFAM" id="SSF54593">
    <property type="entry name" value="Glyoxalase/Bleomycin resistance protein/Dihydroxybiphenyl dioxygenase"/>
    <property type="match status" value="1"/>
</dbReference>
<dbReference type="Pfam" id="PF12681">
    <property type="entry name" value="Glyoxalase_2"/>
    <property type="match status" value="1"/>
</dbReference>
<dbReference type="InterPro" id="IPR037523">
    <property type="entry name" value="VOC_core"/>
</dbReference>
<evidence type="ECO:0000313" key="2">
    <source>
        <dbReference type="EMBL" id="PYF71441.1"/>
    </source>
</evidence>
<proteinExistence type="predicted"/>
<reference evidence="2 3" key="1">
    <citation type="submission" date="2018-06" db="EMBL/GenBank/DDBJ databases">
        <title>Genomic Encyclopedia of Archaeal and Bacterial Type Strains, Phase II (KMG-II): from individual species to whole genera.</title>
        <authorList>
            <person name="Goeker M."/>
        </authorList>
    </citation>
    <scope>NUCLEOTIDE SEQUENCE [LARGE SCALE GENOMIC DNA]</scope>
    <source>
        <strain evidence="2 3">DSM 27372</strain>
    </source>
</reference>
<name>A0A318UN55_9SPHI</name>
<gene>
    <name evidence="2" type="ORF">B0O44_10756</name>
</gene>
<evidence type="ECO:0000313" key="3">
    <source>
        <dbReference type="Proteomes" id="UP000248198"/>
    </source>
</evidence>
<accession>A0A318UN55</accession>
<organism evidence="2 3">
    <name type="scientific">Pedobacter nutrimenti</name>
    <dbReference type="NCBI Taxonomy" id="1241337"/>
    <lineage>
        <taxon>Bacteria</taxon>
        <taxon>Pseudomonadati</taxon>
        <taxon>Bacteroidota</taxon>
        <taxon>Sphingobacteriia</taxon>
        <taxon>Sphingobacteriales</taxon>
        <taxon>Sphingobacteriaceae</taxon>
        <taxon>Pedobacter</taxon>
    </lineage>
</organism>
<protein>
    <submittedName>
        <fullName evidence="2">Glyoxalase-like protein</fullName>
    </submittedName>
</protein>
<dbReference type="Gene3D" id="3.30.720.110">
    <property type="match status" value="1"/>
</dbReference>